<keyword evidence="6" id="KW-1185">Reference proteome</keyword>
<dbReference type="Gene3D" id="2.40.50.140">
    <property type="entry name" value="Nucleic acid-binding proteins"/>
    <property type="match status" value="1"/>
</dbReference>
<protein>
    <recommendedName>
        <fullName evidence="2 3">Single-stranded DNA-binding protein</fullName>
        <shortName evidence="2">SSB</shortName>
    </recommendedName>
</protein>
<dbReference type="PATRIC" id="fig|742817.3.peg.482"/>
<feature type="region of interest" description="Disordered" evidence="4">
    <location>
        <begin position="109"/>
        <end position="143"/>
    </location>
</feature>
<name>H1DDW7_9BACT</name>
<gene>
    <name evidence="5" type="ORF">HMPREF9449_00453</name>
</gene>
<accession>H1DDW7</accession>
<proteinExistence type="inferred from homology"/>
<dbReference type="PROSITE" id="PS50935">
    <property type="entry name" value="SSB"/>
    <property type="match status" value="1"/>
</dbReference>
<dbReference type="InterPro" id="IPR012340">
    <property type="entry name" value="NA-bd_OB-fold"/>
</dbReference>
<dbReference type="PANTHER" id="PTHR10302:SF27">
    <property type="entry name" value="SINGLE-STRANDED DNA-BINDING PROTEIN"/>
    <property type="match status" value="1"/>
</dbReference>
<dbReference type="eggNOG" id="COG0629">
    <property type="taxonomic scope" value="Bacteria"/>
</dbReference>
<evidence type="ECO:0000256" key="4">
    <source>
        <dbReference type="SAM" id="MobiDB-lite"/>
    </source>
</evidence>
<dbReference type="GO" id="GO:0006260">
    <property type="term" value="P:DNA replication"/>
    <property type="evidence" value="ECO:0007669"/>
    <property type="project" value="InterPro"/>
</dbReference>
<dbReference type="HAMAP" id="MF_00984">
    <property type="entry name" value="SSB"/>
    <property type="match status" value="1"/>
</dbReference>
<dbReference type="InterPro" id="IPR011344">
    <property type="entry name" value="ssDNA-bd"/>
</dbReference>
<evidence type="ECO:0000256" key="2">
    <source>
        <dbReference type="HAMAP-Rule" id="MF_00984"/>
    </source>
</evidence>
<comment type="caution">
    <text evidence="2">Lacks conserved residue(s) required for the propagation of feature annotation.</text>
</comment>
<reference evidence="5 6" key="1">
    <citation type="submission" date="2012-01" db="EMBL/GenBank/DDBJ databases">
        <title>The Genome Sequence of Odoribacter laneus YIT 12061.</title>
        <authorList>
            <consortium name="The Broad Institute Genome Sequencing Platform"/>
            <person name="Earl A."/>
            <person name="Ward D."/>
            <person name="Feldgarden M."/>
            <person name="Gevers D."/>
            <person name="Morotomi M."/>
            <person name="Young S.K."/>
            <person name="Zeng Q."/>
            <person name="Gargeya S."/>
            <person name="Fitzgerald M."/>
            <person name="Haas B."/>
            <person name="Abouelleil A."/>
            <person name="Alvarado L."/>
            <person name="Arachchi H.M."/>
            <person name="Berlin A."/>
            <person name="Chapman S.B."/>
            <person name="Gearin G."/>
            <person name="Goldberg J."/>
            <person name="Griggs A."/>
            <person name="Gujja S."/>
            <person name="Hansen M."/>
            <person name="Heiman D."/>
            <person name="Howarth C."/>
            <person name="Larimer J."/>
            <person name="Lui A."/>
            <person name="MacDonald P.J.P."/>
            <person name="McCowen C."/>
            <person name="Montmayeur A."/>
            <person name="Murphy C."/>
            <person name="Neiman D."/>
            <person name="Pearson M."/>
            <person name="Priest M."/>
            <person name="Roberts A."/>
            <person name="Saif S."/>
            <person name="Shea T."/>
            <person name="Sisk P."/>
            <person name="Stolte C."/>
            <person name="Sykes S."/>
            <person name="Wortman J."/>
            <person name="Nusbaum C."/>
            <person name="Birren B."/>
        </authorList>
    </citation>
    <scope>NUCLEOTIDE SEQUENCE [LARGE SCALE GENOMIC DNA]</scope>
    <source>
        <strain evidence="5 6">YIT 12061</strain>
    </source>
</reference>
<dbReference type="Pfam" id="PF00436">
    <property type="entry name" value="SSB"/>
    <property type="match status" value="1"/>
</dbReference>
<dbReference type="Proteomes" id="UP000004892">
    <property type="component" value="Unassembled WGS sequence"/>
</dbReference>
<keyword evidence="1 2" id="KW-0238">DNA-binding</keyword>
<dbReference type="CDD" id="cd04496">
    <property type="entry name" value="SSB_OBF"/>
    <property type="match status" value="1"/>
</dbReference>
<organism evidence="5 6">
    <name type="scientific">Odoribacter laneus YIT 12061</name>
    <dbReference type="NCBI Taxonomy" id="742817"/>
    <lineage>
        <taxon>Bacteria</taxon>
        <taxon>Pseudomonadati</taxon>
        <taxon>Bacteroidota</taxon>
        <taxon>Bacteroidia</taxon>
        <taxon>Bacteroidales</taxon>
        <taxon>Odoribacteraceae</taxon>
        <taxon>Odoribacter</taxon>
    </lineage>
</organism>
<evidence type="ECO:0000313" key="6">
    <source>
        <dbReference type="Proteomes" id="UP000004892"/>
    </source>
</evidence>
<dbReference type="GO" id="GO:0003697">
    <property type="term" value="F:single-stranded DNA binding"/>
    <property type="evidence" value="ECO:0007669"/>
    <property type="project" value="UniProtKB-UniRule"/>
</dbReference>
<comment type="caution">
    <text evidence="5">The sequence shown here is derived from an EMBL/GenBank/DDBJ whole genome shotgun (WGS) entry which is preliminary data.</text>
</comment>
<dbReference type="NCBIfam" id="TIGR00621">
    <property type="entry name" value="ssb"/>
    <property type="match status" value="1"/>
</dbReference>
<evidence type="ECO:0000256" key="3">
    <source>
        <dbReference type="RuleBase" id="RU000524"/>
    </source>
</evidence>
<dbReference type="GO" id="GO:0009295">
    <property type="term" value="C:nucleoid"/>
    <property type="evidence" value="ECO:0007669"/>
    <property type="project" value="TreeGrafter"/>
</dbReference>
<comment type="subunit">
    <text evidence="2">Homotetramer.</text>
</comment>
<evidence type="ECO:0000256" key="1">
    <source>
        <dbReference type="ARBA" id="ARBA00023125"/>
    </source>
</evidence>
<dbReference type="EMBL" id="ADMC01000005">
    <property type="protein sequence ID" value="EHP50764.1"/>
    <property type="molecule type" value="Genomic_DNA"/>
</dbReference>
<dbReference type="PANTHER" id="PTHR10302">
    <property type="entry name" value="SINGLE-STRANDED DNA-BINDING PROTEIN"/>
    <property type="match status" value="1"/>
</dbReference>
<dbReference type="InterPro" id="IPR000424">
    <property type="entry name" value="Primosome_PriB/ssb"/>
</dbReference>
<dbReference type="HOGENOM" id="CLU_078758_2_0_10"/>
<evidence type="ECO:0000313" key="5">
    <source>
        <dbReference type="EMBL" id="EHP50764.1"/>
    </source>
</evidence>
<dbReference type="SUPFAM" id="SSF50249">
    <property type="entry name" value="Nucleic acid-binding proteins"/>
    <property type="match status" value="1"/>
</dbReference>
<dbReference type="AlphaFoldDB" id="H1DDW7"/>
<sequence>MVNKVILIGNVGADPEVRYLDGGVAVANLRLATTESYKNKNGEKVDQTEWHNIVLWRGLAEIVEKYVKKGMRLYIEGRIRTRSWDDQNGVKRYTTEIYADNMQMLSFGRQEGADMPNRAPGASTAPSAPMNAAAPDDSDDLPF</sequence>
<dbReference type="STRING" id="742817.HMPREF9449_00453"/>